<evidence type="ECO:0000313" key="1">
    <source>
        <dbReference type="Proteomes" id="UP000887579"/>
    </source>
</evidence>
<reference evidence="2" key="1">
    <citation type="submission" date="2022-11" db="UniProtKB">
        <authorList>
            <consortium name="WormBaseParasite"/>
        </authorList>
    </citation>
    <scope>IDENTIFICATION</scope>
</reference>
<dbReference type="Proteomes" id="UP000887579">
    <property type="component" value="Unplaced"/>
</dbReference>
<organism evidence="1 2">
    <name type="scientific">Panagrolaimus sp. ES5</name>
    <dbReference type="NCBI Taxonomy" id="591445"/>
    <lineage>
        <taxon>Eukaryota</taxon>
        <taxon>Metazoa</taxon>
        <taxon>Ecdysozoa</taxon>
        <taxon>Nematoda</taxon>
        <taxon>Chromadorea</taxon>
        <taxon>Rhabditida</taxon>
        <taxon>Tylenchina</taxon>
        <taxon>Panagrolaimomorpha</taxon>
        <taxon>Panagrolaimoidea</taxon>
        <taxon>Panagrolaimidae</taxon>
        <taxon>Panagrolaimus</taxon>
    </lineage>
</organism>
<proteinExistence type="predicted"/>
<protein>
    <submittedName>
        <fullName evidence="2">Mitochondrial import inner membrane translocase subunit Tim21</fullName>
    </submittedName>
</protein>
<accession>A0AC34FDZ5</accession>
<name>A0AC34FDZ5_9BILA</name>
<dbReference type="WBParaSite" id="ES5_v2.g15469.t1">
    <property type="protein sequence ID" value="ES5_v2.g15469.t1"/>
    <property type="gene ID" value="ES5_v2.g15469"/>
</dbReference>
<evidence type="ECO:0000313" key="2">
    <source>
        <dbReference type="WBParaSite" id="ES5_v2.g15469.t1"/>
    </source>
</evidence>
<sequence length="231" mass="26156">MAVIPNLWLINLRTSRAIQLKRLLLPSSYSSSTIRFYSAADKPPLSSSSKKKESGKVTTFSSEKSYLDEILFETKKEEPKTTAQKVKKQAENTFLYAVVAASVVALGALGYYFVEQFLASDSPQTIYSKVLKQVQNDERCQDTYGAGIKGYGEDTGRGRRRHIANQKYVTKDGEERVRVMFHIKGDIKTGKVFAEIAKKDGQWDYRFVYAITDDTIPKTIILLDNRSNRNN</sequence>